<keyword evidence="2" id="KW-0732">Signal</keyword>
<protein>
    <submittedName>
        <fullName evidence="3">Uncharacterized protein</fullName>
    </submittedName>
</protein>
<feature type="signal peptide" evidence="2">
    <location>
        <begin position="1"/>
        <end position="25"/>
    </location>
</feature>
<keyword evidence="4" id="KW-1185">Reference proteome</keyword>
<reference evidence="3 4" key="1">
    <citation type="submission" date="2024-03" db="EMBL/GenBank/DDBJ databases">
        <authorList>
            <person name="Jo J.-H."/>
        </authorList>
    </citation>
    <scope>NUCLEOTIDE SEQUENCE [LARGE SCALE GENOMIC DNA]</scope>
    <source>
        <strain evidence="3 4">AS3R-12</strain>
    </source>
</reference>
<feature type="chain" id="PRO_5046198467" evidence="2">
    <location>
        <begin position="26"/>
        <end position="541"/>
    </location>
</feature>
<dbReference type="RefSeq" id="WP_339970025.1">
    <property type="nucleotide sequence ID" value="NZ_JBBHJY010000014.1"/>
</dbReference>
<accession>A0ABU8SDT0</accession>
<comment type="caution">
    <text evidence="3">The sequence shown here is derived from an EMBL/GenBank/DDBJ whole genome shotgun (WGS) entry which is preliminary data.</text>
</comment>
<evidence type="ECO:0000256" key="2">
    <source>
        <dbReference type="SAM" id="SignalP"/>
    </source>
</evidence>
<gene>
    <name evidence="3" type="ORF">WG900_19705</name>
</gene>
<dbReference type="EMBL" id="JBBHJY010000014">
    <property type="protein sequence ID" value="MEJ6012136.1"/>
    <property type="molecule type" value="Genomic_DNA"/>
</dbReference>
<organism evidence="3 4">
    <name type="scientific">Novosphingobium aquae</name>
    <dbReference type="NCBI Taxonomy" id="3133435"/>
    <lineage>
        <taxon>Bacteria</taxon>
        <taxon>Pseudomonadati</taxon>
        <taxon>Pseudomonadota</taxon>
        <taxon>Alphaproteobacteria</taxon>
        <taxon>Sphingomonadales</taxon>
        <taxon>Sphingomonadaceae</taxon>
        <taxon>Novosphingobium</taxon>
    </lineage>
</organism>
<name>A0ABU8SDT0_9SPHN</name>
<sequence length="541" mass="58921">MRNDGKLGLIALCAMALGWSETASAYIGDSFLSIPDQKGHWQGTEHKGWIRAEASEWQGRLTRLNSGATDPLAGNKLFFGGPNVPKPGNGGGKIALSFSKTNADLPALMALCAKKTPIAQMTYAENSDRARPVLELGARPAEFPAYWEYRLKDVIVEDCPVLKGAADQIIMISFRDIEWLNYDPARPNANPIAVAPEKVRAVRPTAPQAGKKTRAYLITWIAPATLPPQTEACPALETKPSEADVYRYLTADEVAVLKKRWAMKGVSYGPDSERRGPHRMSVASFPGSVPDPVMPEPKATIADGLDLDGDQTGTRTPNGIRKHANFTAPDGRKGIDNQLLRVYGCVPGLRGKQGYGNQTPNARRADGNVVTLIEVSGIDDDKNDSEVEVALIYSGDRPVRDSLGKTFIPNYTFSPSRDPNFAIYNARVKGRIVDGVVMSDPISLLKMNPGQGPEASLHQARFRIAPQADGSAKVLLGGYQEWKKLAVSSGYSEGLFNYKIPGLYYGFRRHADGLYDPFSGEYNGISMAYEIDTVPAFLVDE</sequence>
<proteinExistence type="predicted"/>
<evidence type="ECO:0000313" key="3">
    <source>
        <dbReference type="EMBL" id="MEJ6012136.1"/>
    </source>
</evidence>
<dbReference type="Proteomes" id="UP001379235">
    <property type="component" value="Unassembled WGS sequence"/>
</dbReference>
<evidence type="ECO:0000256" key="1">
    <source>
        <dbReference type="SAM" id="MobiDB-lite"/>
    </source>
</evidence>
<feature type="region of interest" description="Disordered" evidence="1">
    <location>
        <begin position="301"/>
        <end position="328"/>
    </location>
</feature>
<evidence type="ECO:0000313" key="4">
    <source>
        <dbReference type="Proteomes" id="UP001379235"/>
    </source>
</evidence>